<keyword evidence="5" id="KW-1133">Transmembrane helix</keyword>
<dbReference type="InterPro" id="IPR036890">
    <property type="entry name" value="HATPase_C_sf"/>
</dbReference>
<comment type="catalytic activity">
    <reaction evidence="1">
        <text>ATP + protein L-histidine = ADP + protein N-phospho-L-histidine.</text>
        <dbReference type="EC" id="2.7.13.3"/>
    </reaction>
</comment>
<organism evidence="7 8">
    <name type="scientific">Collinsella ihumii</name>
    <dbReference type="NCBI Taxonomy" id="1720204"/>
    <lineage>
        <taxon>Bacteria</taxon>
        <taxon>Bacillati</taxon>
        <taxon>Actinomycetota</taxon>
        <taxon>Coriobacteriia</taxon>
        <taxon>Coriobacteriales</taxon>
        <taxon>Coriobacteriaceae</taxon>
        <taxon>Collinsella</taxon>
    </lineage>
</organism>
<dbReference type="PANTHER" id="PTHR34220">
    <property type="entry name" value="SENSOR HISTIDINE KINASE YPDA"/>
    <property type="match status" value="1"/>
</dbReference>
<proteinExistence type="predicted"/>
<evidence type="ECO:0000256" key="5">
    <source>
        <dbReference type="SAM" id="Phobius"/>
    </source>
</evidence>
<accession>A0A921IRL0</accession>
<gene>
    <name evidence="7" type="ORF">K8U80_04375</name>
</gene>
<evidence type="ECO:0000256" key="3">
    <source>
        <dbReference type="ARBA" id="ARBA00022777"/>
    </source>
</evidence>
<keyword evidence="5" id="KW-0812">Transmembrane</keyword>
<feature type="transmembrane region" description="Helical" evidence="5">
    <location>
        <begin position="21"/>
        <end position="42"/>
    </location>
</feature>
<reference evidence="7" key="2">
    <citation type="submission" date="2021-09" db="EMBL/GenBank/DDBJ databases">
        <authorList>
            <person name="Gilroy R."/>
        </authorList>
    </citation>
    <scope>NUCLEOTIDE SEQUENCE</scope>
    <source>
        <strain evidence="7">ChiGjej2B2-7701</strain>
    </source>
</reference>
<dbReference type="SUPFAM" id="SSF55781">
    <property type="entry name" value="GAF domain-like"/>
    <property type="match status" value="1"/>
</dbReference>
<dbReference type="PRINTS" id="PR00344">
    <property type="entry name" value="BCTRLSENSOR"/>
</dbReference>
<keyword evidence="4" id="KW-0902">Two-component regulatory system</keyword>
<dbReference type="GO" id="GO:0016020">
    <property type="term" value="C:membrane"/>
    <property type="evidence" value="ECO:0007669"/>
    <property type="project" value="InterPro"/>
</dbReference>
<dbReference type="Pfam" id="PF02518">
    <property type="entry name" value="HATPase_c"/>
    <property type="match status" value="1"/>
</dbReference>
<dbReference type="GO" id="GO:0000155">
    <property type="term" value="F:phosphorelay sensor kinase activity"/>
    <property type="evidence" value="ECO:0007669"/>
    <property type="project" value="InterPro"/>
</dbReference>
<dbReference type="Gene3D" id="3.30.565.10">
    <property type="entry name" value="Histidine kinase-like ATPase, C-terminal domain"/>
    <property type="match status" value="1"/>
</dbReference>
<feature type="transmembrane region" description="Helical" evidence="5">
    <location>
        <begin position="48"/>
        <end position="69"/>
    </location>
</feature>
<evidence type="ECO:0000256" key="1">
    <source>
        <dbReference type="ARBA" id="ARBA00000085"/>
    </source>
</evidence>
<keyword evidence="5" id="KW-0472">Membrane</keyword>
<comment type="caution">
    <text evidence="7">The sequence shown here is derived from an EMBL/GenBank/DDBJ whole genome shotgun (WGS) entry which is preliminary data.</text>
</comment>
<dbReference type="SUPFAM" id="SSF55874">
    <property type="entry name" value="ATPase domain of HSP90 chaperone/DNA topoisomerase II/histidine kinase"/>
    <property type="match status" value="1"/>
</dbReference>
<reference evidence="7" key="1">
    <citation type="journal article" date="2021" name="PeerJ">
        <title>Extensive microbial diversity within the chicken gut microbiome revealed by metagenomics and culture.</title>
        <authorList>
            <person name="Gilroy R."/>
            <person name="Ravi A."/>
            <person name="Getino M."/>
            <person name="Pursley I."/>
            <person name="Horton D.L."/>
            <person name="Alikhan N.F."/>
            <person name="Baker D."/>
            <person name="Gharbi K."/>
            <person name="Hall N."/>
            <person name="Watson M."/>
            <person name="Adriaenssens E.M."/>
            <person name="Foster-Nyarko E."/>
            <person name="Jarju S."/>
            <person name="Secka A."/>
            <person name="Antonio M."/>
            <person name="Oren A."/>
            <person name="Chaudhuri R.R."/>
            <person name="La Ragione R."/>
            <person name="Hildebrand F."/>
            <person name="Pallen M.J."/>
        </authorList>
    </citation>
    <scope>NUCLEOTIDE SEQUENCE</scope>
    <source>
        <strain evidence="7">ChiGjej2B2-7701</strain>
    </source>
</reference>
<dbReference type="PANTHER" id="PTHR34220:SF7">
    <property type="entry name" value="SENSOR HISTIDINE KINASE YPDA"/>
    <property type="match status" value="1"/>
</dbReference>
<dbReference type="AlphaFoldDB" id="A0A921IRL0"/>
<evidence type="ECO:0000313" key="7">
    <source>
        <dbReference type="EMBL" id="HJG30615.1"/>
    </source>
</evidence>
<dbReference type="EMBL" id="DYVF01000031">
    <property type="protein sequence ID" value="HJG30615.1"/>
    <property type="molecule type" value="Genomic_DNA"/>
</dbReference>
<keyword evidence="3 7" id="KW-0808">Transferase</keyword>
<dbReference type="InterPro" id="IPR050640">
    <property type="entry name" value="Bact_2-comp_sensor_kinase"/>
</dbReference>
<name>A0A921IRL0_9ACTN</name>
<evidence type="ECO:0000256" key="2">
    <source>
        <dbReference type="ARBA" id="ARBA00012438"/>
    </source>
</evidence>
<protein>
    <recommendedName>
        <fullName evidence="2">histidine kinase</fullName>
        <ecNumber evidence="2">2.7.13.3</ecNumber>
    </recommendedName>
</protein>
<dbReference type="InterPro" id="IPR010559">
    <property type="entry name" value="Sig_transdc_His_kin_internal"/>
</dbReference>
<keyword evidence="3 7" id="KW-0418">Kinase</keyword>
<dbReference type="Proteomes" id="UP000746751">
    <property type="component" value="Unassembled WGS sequence"/>
</dbReference>
<dbReference type="PROSITE" id="PS50109">
    <property type="entry name" value="HIS_KIN"/>
    <property type="match status" value="1"/>
</dbReference>
<dbReference type="Pfam" id="PF06580">
    <property type="entry name" value="His_kinase"/>
    <property type="match status" value="1"/>
</dbReference>
<sequence length="456" mass="50161">MPNTIKRLNERMISRPGVLPGFRAFSTICILGLAALCVYTLVEGLDPASAVVASVILCLTLIAFIYLCLNPDSLRSQYTEQALSTASEMLEITKSGLNAQSAEEICRRLLPETRAMSIAVTDDECVLACVGDLATDFPPGSPIHTPATRYVLEHGVAQSFTHMVDVKSERSEHRAIPAGIIVPLKVRGKAVGTLKFYFRRSHDVNRTQYALASGFAELLSTQLAIHELELQDELTARAELRALQAQINPHFLFNTLNTIAALTRTEPLRARGLLREFSSFYRATLENSGSVIPLAREVEQTSRYLLFEKARFGEDRIQETVDISGEAGSTPVPAFIIQPLVENAVRHGMRDEGALHISVRASVPEEDIVCIEVSDDGVGMDEQTASRLFGGDERPDMRDAPQGGGAGVAMRNIFERIEHFYGPRSNAKVDSVQGRGTTVSFRLDLQNSILFERDVK</sequence>
<evidence type="ECO:0000313" key="8">
    <source>
        <dbReference type="Proteomes" id="UP000746751"/>
    </source>
</evidence>
<evidence type="ECO:0000259" key="6">
    <source>
        <dbReference type="PROSITE" id="PS50109"/>
    </source>
</evidence>
<dbReference type="SMART" id="SM00387">
    <property type="entry name" value="HATPase_c"/>
    <property type="match status" value="1"/>
</dbReference>
<dbReference type="EC" id="2.7.13.3" evidence="2"/>
<feature type="domain" description="Histidine kinase" evidence="6">
    <location>
        <begin position="336"/>
        <end position="447"/>
    </location>
</feature>
<dbReference type="InterPro" id="IPR004358">
    <property type="entry name" value="Sig_transdc_His_kin-like_C"/>
</dbReference>
<dbReference type="InterPro" id="IPR003594">
    <property type="entry name" value="HATPase_dom"/>
</dbReference>
<dbReference type="InterPro" id="IPR005467">
    <property type="entry name" value="His_kinase_dom"/>
</dbReference>
<evidence type="ECO:0000256" key="4">
    <source>
        <dbReference type="ARBA" id="ARBA00023012"/>
    </source>
</evidence>